<proteinExistence type="predicted"/>
<keyword evidence="3" id="KW-1185">Reference proteome</keyword>
<reference evidence="2 3" key="1">
    <citation type="journal article" date="2023" name="Mol. Ecol. Resour.">
        <title>Chromosome-level genome assembly of a triploid poplar Populus alba 'Berolinensis'.</title>
        <authorList>
            <person name="Chen S."/>
            <person name="Yu Y."/>
            <person name="Wang X."/>
            <person name="Wang S."/>
            <person name="Zhang T."/>
            <person name="Zhou Y."/>
            <person name="He R."/>
            <person name="Meng N."/>
            <person name="Wang Y."/>
            <person name="Liu W."/>
            <person name="Liu Z."/>
            <person name="Liu J."/>
            <person name="Guo Q."/>
            <person name="Huang H."/>
            <person name="Sederoff R.R."/>
            <person name="Wang G."/>
            <person name="Qu G."/>
            <person name="Chen S."/>
        </authorList>
    </citation>
    <scope>NUCLEOTIDE SEQUENCE [LARGE SCALE GENOMIC DNA]</scope>
    <source>
        <strain evidence="2">SC-2020</strain>
    </source>
</reference>
<gene>
    <name evidence="2" type="ORF">NC653_002578</name>
</gene>
<evidence type="ECO:0000313" key="2">
    <source>
        <dbReference type="EMBL" id="KAJ7012570.1"/>
    </source>
</evidence>
<evidence type="ECO:0000313" key="3">
    <source>
        <dbReference type="Proteomes" id="UP001164929"/>
    </source>
</evidence>
<feature type="region of interest" description="Disordered" evidence="1">
    <location>
        <begin position="86"/>
        <end position="107"/>
    </location>
</feature>
<evidence type="ECO:0000256" key="1">
    <source>
        <dbReference type="SAM" id="MobiDB-lite"/>
    </source>
</evidence>
<name>A0AAD6RP83_9ROSI</name>
<accession>A0AAD6RP83</accession>
<dbReference type="EMBL" id="JAQIZT010000001">
    <property type="protein sequence ID" value="KAJ7012570.1"/>
    <property type="molecule type" value="Genomic_DNA"/>
</dbReference>
<organism evidence="2 3">
    <name type="scientific">Populus alba x Populus x berolinensis</name>
    <dbReference type="NCBI Taxonomy" id="444605"/>
    <lineage>
        <taxon>Eukaryota</taxon>
        <taxon>Viridiplantae</taxon>
        <taxon>Streptophyta</taxon>
        <taxon>Embryophyta</taxon>
        <taxon>Tracheophyta</taxon>
        <taxon>Spermatophyta</taxon>
        <taxon>Magnoliopsida</taxon>
        <taxon>eudicotyledons</taxon>
        <taxon>Gunneridae</taxon>
        <taxon>Pentapetalae</taxon>
        <taxon>rosids</taxon>
        <taxon>fabids</taxon>
        <taxon>Malpighiales</taxon>
        <taxon>Salicaceae</taxon>
        <taxon>Saliceae</taxon>
        <taxon>Populus</taxon>
    </lineage>
</organism>
<dbReference type="AlphaFoldDB" id="A0AAD6RP83"/>
<comment type="caution">
    <text evidence="2">The sequence shown here is derived from an EMBL/GenBank/DDBJ whole genome shotgun (WGS) entry which is preliminary data.</text>
</comment>
<sequence length="107" mass="11807">MITENEVNKNCFLLVQNTIIVQSQHATFQAQDEQADFRPSSPGVAAACSFSTTFLLQYQVHFKPNPAQLTSKSHKGNVLPVWVAEKRIHKSPSGPNPVGNHNPPSKQ</sequence>
<protein>
    <submittedName>
        <fullName evidence="2">Uncharacterized protein</fullName>
    </submittedName>
</protein>
<dbReference type="Proteomes" id="UP001164929">
    <property type="component" value="Chromosome 1"/>
</dbReference>